<protein>
    <recommendedName>
        <fullName evidence="2">DUF5723 domain-containing protein</fullName>
    </recommendedName>
</protein>
<dbReference type="eggNOG" id="ENOG5033V8E">
    <property type="taxonomic scope" value="Bacteria"/>
</dbReference>
<keyword evidence="4" id="KW-1185">Reference proteome</keyword>
<dbReference type="Pfam" id="PF18990">
    <property type="entry name" value="DUF5723"/>
    <property type="match status" value="1"/>
</dbReference>
<reference evidence="3 4" key="1">
    <citation type="journal article" date="2012" name="Stand. Genomic Sci.">
        <title>Genome sequence of the orange-pigmented seawater bacterium Owenweeksia hongkongensis type strain (UST20020801(T)).</title>
        <authorList>
            <person name="Riedel T."/>
            <person name="Held B."/>
            <person name="Nolan M."/>
            <person name="Lucas S."/>
            <person name="Lapidus A."/>
            <person name="Tice H."/>
            <person name="Del Rio T.G."/>
            <person name="Cheng J.F."/>
            <person name="Han C."/>
            <person name="Tapia R."/>
            <person name="Goodwin L.A."/>
            <person name="Pitluck S."/>
            <person name="Liolios K."/>
            <person name="Mavromatis K."/>
            <person name="Pagani I."/>
            <person name="Ivanova N."/>
            <person name="Mikhailova N."/>
            <person name="Pati A."/>
            <person name="Chen A."/>
            <person name="Palaniappan K."/>
            <person name="Rohde M."/>
            <person name="Tindall B.J."/>
            <person name="Detter J.C."/>
            <person name="Goker M."/>
            <person name="Woyke T."/>
            <person name="Bristow J."/>
            <person name="Eisen J.A."/>
            <person name="Markowitz V."/>
            <person name="Hugenholtz P."/>
            <person name="Klenk H.P."/>
            <person name="Kyrpides N.C."/>
        </authorList>
    </citation>
    <scope>NUCLEOTIDE SEQUENCE</scope>
    <source>
        <strain evidence="4">DSM 17368 / JCM 12287 / NRRL B-23963</strain>
    </source>
</reference>
<feature type="domain" description="DUF5723" evidence="2">
    <location>
        <begin position="220"/>
        <end position="358"/>
    </location>
</feature>
<evidence type="ECO:0000313" key="4">
    <source>
        <dbReference type="Proteomes" id="UP000005631"/>
    </source>
</evidence>
<dbReference type="RefSeq" id="WP_014200771.1">
    <property type="nucleotide sequence ID" value="NC_016599.1"/>
</dbReference>
<organism evidence="3 4">
    <name type="scientific">Owenweeksia hongkongensis (strain DSM 17368 / CIP 108786 / JCM 12287 / NRRL B-23963 / UST20020801)</name>
    <dbReference type="NCBI Taxonomy" id="926562"/>
    <lineage>
        <taxon>Bacteria</taxon>
        <taxon>Pseudomonadati</taxon>
        <taxon>Bacteroidota</taxon>
        <taxon>Flavobacteriia</taxon>
        <taxon>Flavobacteriales</taxon>
        <taxon>Owenweeksiaceae</taxon>
        <taxon>Owenweeksia</taxon>
    </lineage>
</organism>
<dbReference type="EMBL" id="CP003156">
    <property type="protein sequence ID" value="AEV31410.1"/>
    <property type="molecule type" value="Genomic_DNA"/>
</dbReference>
<evidence type="ECO:0000256" key="1">
    <source>
        <dbReference type="SAM" id="SignalP"/>
    </source>
</evidence>
<dbReference type="InterPro" id="IPR043781">
    <property type="entry name" value="DUF5723"/>
</dbReference>
<evidence type="ECO:0000313" key="3">
    <source>
        <dbReference type="EMBL" id="AEV31410.1"/>
    </source>
</evidence>
<proteinExistence type="predicted"/>
<feature type="chain" id="PRO_5003515678" description="DUF5723 domain-containing protein" evidence="1">
    <location>
        <begin position="19"/>
        <end position="415"/>
    </location>
</feature>
<dbReference type="Proteomes" id="UP000005631">
    <property type="component" value="Chromosome"/>
</dbReference>
<gene>
    <name evidence="3" type="ordered locus">Oweho_0391</name>
</gene>
<feature type="signal peptide" evidence="1">
    <location>
        <begin position="1"/>
        <end position="18"/>
    </location>
</feature>
<dbReference type="HOGENOM" id="CLU_661957_0_0_10"/>
<sequence>MKHFYSCLFIFNALFAFGQSSDTNMVDDVILPVKQYPYLSAKVQYGALSNSLSAIELLNFVSQDFLDNDEKEELLESIPSSLRFGYIRSFSAGYQEPGYDIFGAYKKGWGINVRNTYYNSAKLSKDLLNLMFYGNKPYAGTTINIGDSKFETWYFSSIDYNFDVLLDSIYPLQLTVSLHSGHDHNYYGVKMASIYTDPQGAYLDMDLDYKTRDKDGDVHPMAGIGASVGAAIELPIKEKGSLQLSVSDFGVMYWDKGNVLNADSTFRFEGVYFSDIFDLNDSLRDHASDEYKSAFYYSDSRSYYRLMPFKVSAAYTHKTDKYKWLPEVFIGANYRYLAGYYPQLRGGARIKTGRKQQLTAIATVGGYTWAGVDLGYDFQIGRDWKFALAIHNINGLVIPVTSGGAFGTIAVQYRL</sequence>
<evidence type="ECO:0000259" key="2">
    <source>
        <dbReference type="Pfam" id="PF18990"/>
    </source>
</evidence>
<dbReference type="KEGG" id="oho:Oweho_0391"/>
<keyword evidence="1" id="KW-0732">Signal</keyword>
<dbReference type="AlphaFoldDB" id="G8R8M8"/>
<dbReference type="STRING" id="926562.Oweho_0391"/>
<dbReference type="OrthoDB" id="973991at2"/>
<accession>G8R8M8</accession>
<name>G8R8M8_OWEHD</name>